<evidence type="ECO:0000256" key="4">
    <source>
        <dbReference type="ARBA" id="ARBA00022840"/>
    </source>
</evidence>
<dbReference type="InterPro" id="IPR003593">
    <property type="entry name" value="AAA+_ATPase"/>
</dbReference>
<dbReference type="PANTHER" id="PTHR42798">
    <property type="entry name" value="LIPOPROTEIN-RELEASING SYSTEM ATP-BINDING PROTEIN LOLD"/>
    <property type="match status" value="1"/>
</dbReference>
<comment type="caution">
    <text evidence="6">The sequence shown here is derived from an EMBL/GenBank/DDBJ whole genome shotgun (WGS) entry which is preliminary data.</text>
</comment>
<evidence type="ECO:0000259" key="5">
    <source>
        <dbReference type="PROSITE" id="PS50893"/>
    </source>
</evidence>
<proteinExistence type="inferred from homology"/>
<dbReference type="InterPro" id="IPR003439">
    <property type="entry name" value="ABC_transporter-like_ATP-bd"/>
</dbReference>
<organism evidence="6 7">
    <name type="scientific">Acetobacterium tundrae</name>
    <dbReference type="NCBI Taxonomy" id="132932"/>
    <lineage>
        <taxon>Bacteria</taxon>
        <taxon>Bacillati</taxon>
        <taxon>Bacillota</taxon>
        <taxon>Clostridia</taxon>
        <taxon>Eubacteriales</taxon>
        <taxon>Eubacteriaceae</taxon>
        <taxon>Acetobacterium</taxon>
    </lineage>
</organism>
<dbReference type="SUPFAM" id="SSF52540">
    <property type="entry name" value="P-loop containing nucleoside triphosphate hydrolases"/>
    <property type="match status" value="1"/>
</dbReference>
<reference evidence="6 7" key="1">
    <citation type="journal article" date="2020" name="mSystems">
        <title>Defining Genomic and Predicted Metabolic Features of the Acetobacterium Genus.</title>
        <authorList>
            <person name="Ross D.E."/>
            <person name="Marshall C.W."/>
            <person name="Gulliver D."/>
            <person name="May H.D."/>
            <person name="Norman R.S."/>
        </authorList>
    </citation>
    <scope>NUCLEOTIDE SEQUENCE [LARGE SCALE GENOMIC DNA]</scope>
    <source>
        <strain evidence="6 7">DSM 9173</strain>
    </source>
</reference>
<comment type="similarity">
    <text evidence="1">Belongs to the ABC transporter superfamily.</text>
</comment>
<dbReference type="InterPro" id="IPR017911">
    <property type="entry name" value="MacB-like_ATP-bd"/>
</dbReference>
<keyword evidence="2" id="KW-0813">Transport</keyword>
<feature type="domain" description="ABC transporter" evidence="5">
    <location>
        <begin position="4"/>
        <end position="245"/>
    </location>
</feature>
<dbReference type="PROSITE" id="PS50893">
    <property type="entry name" value="ABC_TRANSPORTER_2"/>
    <property type="match status" value="1"/>
</dbReference>
<keyword evidence="4 6" id="KW-0067">ATP-binding</keyword>
<dbReference type="CDD" id="cd03255">
    <property type="entry name" value="ABC_MJ0796_LolCDE_FtsE"/>
    <property type="match status" value="1"/>
</dbReference>
<keyword evidence="7" id="KW-1185">Reference proteome</keyword>
<dbReference type="InterPro" id="IPR027417">
    <property type="entry name" value="P-loop_NTPase"/>
</dbReference>
<accession>A0ABR6WKE0</accession>
<dbReference type="PANTHER" id="PTHR42798:SF7">
    <property type="entry name" value="ALPHA-D-RIBOSE 1-METHYLPHOSPHONATE 5-TRIPHOSPHATE SYNTHASE SUBUNIT PHNL"/>
    <property type="match status" value="1"/>
</dbReference>
<evidence type="ECO:0000256" key="2">
    <source>
        <dbReference type="ARBA" id="ARBA00022448"/>
    </source>
</evidence>
<name>A0ABR6WKE0_9FIRM</name>
<dbReference type="SMART" id="SM00382">
    <property type="entry name" value="AAA"/>
    <property type="match status" value="1"/>
</dbReference>
<dbReference type="GO" id="GO:0005524">
    <property type="term" value="F:ATP binding"/>
    <property type="evidence" value="ECO:0007669"/>
    <property type="project" value="UniProtKB-KW"/>
</dbReference>
<dbReference type="EMBL" id="WJBB01000007">
    <property type="protein sequence ID" value="MBC3796983.1"/>
    <property type="molecule type" value="Genomic_DNA"/>
</dbReference>
<dbReference type="Proteomes" id="UP000653358">
    <property type="component" value="Unassembled WGS sequence"/>
</dbReference>
<keyword evidence="3" id="KW-0547">Nucleotide-binding</keyword>
<dbReference type="RefSeq" id="WP_148603216.1">
    <property type="nucleotide sequence ID" value="NZ_RXYB01000006.1"/>
</dbReference>
<evidence type="ECO:0000256" key="1">
    <source>
        <dbReference type="ARBA" id="ARBA00005417"/>
    </source>
</evidence>
<evidence type="ECO:0000256" key="3">
    <source>
        <dbReference type="ARBA" id="ARBA00022741"/>
    </source>
</evidence>
<dbReference type="Gene3D" id="3.40.50.300">
    <property type="entry name" value="P-loop containing nucleotide triphosphate hydrolases"/>
    <property type="match status" value="1"/>
</dbReference>
<dbReference type="Pfam" id="PF00005">
    <property type="entry name" value="ABC_tran"/>
    <property type="match status" value="1"/>
</dbReference>
<gene>
    <name evidence="6" type="ORF">GH807_07980</name>
</gene>
<protein>
    <submittedName>
        <fullName evidence="6">ATP-binding cassette domain-containing protein</fullName>
    </submittedName>
</protein>
<evidence type="ECO:0000313" key="7">
    <source>
        <dbReference type="Proteomes" id="UP000653358"/>
    </source>
</evidence>
<sequence length="255" mass="27589">MPVLKVSDVKKVYGSTQGGSVSTALNGVSFEIEQGEFVGIMGPSGAGKSTLLNVIATIDTVTAGEISIGGQDICRIKEPELSDFRRSKLGFIFQDYNLLDTLTLKENIALPLILSKKSLKEIEAAVKNVSAELGIGDILGKYPYEVSGGQRQRASAARAIVNSPELILADEPTGALDSKSSKDLLQCMQRLNEKNQATIMLVTHDAFAASFCKRIIFIKDGVLFMEIFNTGTRKEFFDKILKVLSSLGGDNSELF</sequence>
<evidence type="ECO:0000313" key="6">
    <source>
        <dbReference type="EMBL" id="MBC3796983.1"/>
    </source>
</evidence>